<evidence type="ECO:0000313" key="4">
    <source>
        <dbReference type="Proteomes" id="UP000635565"/>
    </source>
</evidence>
<dbReference type="InterPro" id="IPR048520">
    <property type="entry name" value="LarA_C"/>
</dbReference>
<dbReference type="Proteomes" id="UP000635565">
    <property type="component" value="Unassembled WGS sequence"/>
</dbReference>
<reference evidence="3 4" key="1">
    <citation type="journal article" date="2021" name="Int. J. Syst. Evol. Microbiol.">
        <title>Reticulibacter mediterranei gen. nov., sp. nov., within the new family Reticulibacteraceae fam. nov., and Ktedonospora formicarum gen. nov., sp. nov., Ktedonobacter robiniae sp. nov., Dictyobacter formicarum sp. nov. and Dictyobacter arantiisoli sp. nov., belonging to the class Ktedonobacteria.</title>
        <authorList>
            <person name="Yabe S."/>
            <person name="Zheng Y."/>
            <person name="Wang C.M."/>
            <person name="Sakai Y."/>
            <person name="Abe K."/>
            <person name="Yokota A."/>
            <person name="Donadio S."/>
            <person name="Cavaletti L."/>
            <person name="Monciardini P."/>
        </authorList>
    </citation>
    <scope>NUCLEOTIDE SEQUENCE [LARGE SCALE GENOMIC DNA]</scope>
    <source>
        <strain evidence="3 4">SOSP1-9</strain>
    </source>
</reference>
<gene>
    <name evidence="3" type="ORF">KSZ_68110</name>
</gene>
<dbReference type="EMBL" id="BNJJ01000027">
    <property type="protein sequence ID" value="GHO88805.1"/>
    <property type="molecule type" value="Genomic_DNA"/>
</dbReference>
<dbReference type="Pfam" id="PF09861">
    <property type="entry name" value="Lar_N"/>
    <property type="match status" value="1"/>
</dbReference>
<comment type="caution">
    <text evidence="3">The sequence shown here is derived from an EMBL/GenBank/DDBJ whole genome shotgun (WGS) entry which is preliminary data.</text>
</comment>
<proteinExistence type="predicted"/>
<dbReference type="InterPro" id="IPR018657">
    <property type="entry name" value="LarA-like_N"/>
</dbReference>
<accession>A0ABQ3VSA8</accession>
<name>A0ABQ3VSA8_9CHLR</name>
<feature type="domain" description="LarA-like N-terminal" evidence="1">
    <location>
        <begin position="7"/>
        <end position="205"/>
    </location>
</feature>
<sequence length="425" mass="46276">MHVQIPYGSDARTITVPEQAVVLHSHPIPPLKDEREAFFKALHNPIASVPLVDRLSSNDRVAIVISDITRPTPNERIVPWLLEALSFIPRSQIVILNGTGSHRANTREELIQMLGQEIVDSVEIVNHNAFAPEELVSLGNSSFGVPVLVNRRYLDADFRIVTGFIEPHFFAGFSGGPKGIIPGLAGIQTIQALHSAPLIGDQHSTWALLEGNPIHQGIQAAVRLCPPEFLVNVTLDQERQITAVFAGDYIRAHYVGCAEVARNATQAVAEPFDIVVTSNNGYPLDQNLYQSVKGMTAAAQIVRKGGAIIAVAECRDGLPEHGNFKALLQMRENPAALLEMINQPDFQMHDQWQAQKQALVQIQADVYLHSSLSDDVVRAAQLLPAPDLQATLDQLIQRYGPHPSIAILPEGPVMVPYVAAPAGSA</sequence>
<dbReference type="InterPro" id="IPR043166">
    <property type="entry name" value="LarA-like_C"/>
</dbReference>
<dbReference type="PANTHER" id="PTHR33171:SF17">
    <property type="entry name" value="LARA-LIKE N-TERMINAL DOMAIN-CONTAINING PROTEIN"/>
    <property type="match status" value="1"/>
</dbReference>
<dbReference type="RefSeq" id="WP_201366347.1">
    <property type="nucleotide sequence ID" value="NZ_BNJJ01000027.1"/>
</dbReference>
<organism evidence="3 4">
    <name type="scientific">Dictyobacter formicarum</name>
    <dbReference type="NCBI Taxonomy" id="2778368"/>
    <lineage>
        <taxon>Bacteria</taxon>
        <taxon>Bacillati</taxon>
        <taxon>Chloroflexota</taxon>
        <taxon>Ktedonobacteria</taxon>
        <taxon>Ktedonobacterales</taxon>
        <taxon>Dictyobacteraceae</taxon>
        <taxon>Dictyobacter</taxon>
    </lineage>
</organism>
<dbReference type="Gene3D" id="3.90.226.30">
    <property type="match status" value="1"/>
</dbReference>
<feature type="domain" description="Lactate racemase C-terminal" evidence="2">
    <location>
        <begin position="270"/>
        <end position="411"/>
    </location>
</feature>
<dbReference type="InterPro" id="IPR048068">
    <property type="entry name" value="LarA-like"/>
</dbReference>
<dbReference type="NCBIfam" id="NF033504">
    <property type="entry name" value="Ni_dep_LarA"/>
    <property type="match status" value="1"/>
</dbReference>
<evidence type="ECO:0000259" key="2">
    <source>
        <dbReference type="Pfam" id="PF21113"/>
    </source>
</evidence>
<evidence type="ECO:0000313" key="3">
    <source>
        <dbReference type="EMBL" id="GHO88805.1"/>
    </source>
</evidence>
<dbReference type="Gene3D" id="3.40.50.11440">
    <property type="match status" value="1"/>
</dbReference>
<evidence type="ECO:0000259" key="1">
    <source>
        <dbReference type="Pfam" id="PF09861"/>
    </source>
</evidence>
<dbReference type="Pfam" id="PF21113">
    <property type="entry name" value="LarA_C"/>
    <property type="match status" value="1"/>
</dbReference>
<protein>
    <recommendedName>
        <fullName evidence="5">LarA-like N-terminal domain-containing protein</fullName>
    </recommendedName>
</protein>
<keyword evidence="4" id="KW-1185">Reference proteome</keyword>
<dbReference type="InterPro" id="IPR047926">
    <property type="entry name" value="Ni_dep_LarA"/>
</dbReference>
<dbReference type="PANTHER" id="PTHR33171">
    <property type="entry name" value="LAR_N DOMAIN-CONTAINING PROTEIN"/>
    <property type="match status" value="1"/>
</dbReference>
<evidence type="ECO:0008006" key="5">
    <source>
        <dbReference type="Google" id="ProtNLM"/>
    </source>
</evidence>